<evidence type="ECO:0008006" key="9">
    <source>
        <dbReference type="Google" id="ProtNLM"/>
    </source>
</evidence>
<evidence type="ECO:0000256" key="5">
    <source>
        <dbReference type="ARBA" id="ARBA00023157"/>
    </source>
</evidence>
<name>R0IG43_9BRAS</name>
<evidence type="ECO:0000256" key="1">
    <source>
        <dbReference type="ARBA" id="ARBA00006722"/>
    </source>
</evidence>
<dbReference type="InterPro" id="IPR010851">
    <property type="entry name" value="DEFL"/>
</dbReference>
<keyword evidence="5" id="KW-1015">Disulfide bond</keyword>
<protein>
    <recommendedName>
        <fullName evidence="9">Knottin scorpion toxin-like domain-containing protein</fullName>
    </recommendedName>
</protein>
<dbReference type="Proteomes" id="UP000029121">
    <property type="component" value="Unassembled WGS sequence"/>
</dbReference>
<evidence type="ECO:0000256" key="4">
    <source>
        <dbReference type="ARBA" id="ARBA00022821"/>
    </source>
</evidence>
<feature type="chain" id="PRO_5004343096" description="Knottin scorpion toxin-like domain-containing protein" evidence="6">
    <location>
        <begin position="24"/>
        <end position="85"/>
    </location>
</feature>
<dbReference type="OrthoDB" id="1026129at2759"/>
<feature type="signal peptide" evidence="6">
    <location>
        <begin position="1"/>
        <end position="23"/>
    </location>
</feature>
<dbReference type="AlphaFoldDB" id="R0IG43"/>
<sequence>MALSKFQLATLLIAYFLLTSSHQSKILNTNQIGVEECVYRGLCRSSKECKSRCGPPEFSQDTVGLCMLDYDDYEYRCCCIVDNKK</sequence>
<evidence type="ECO:0000256" key="2">
    <source>
        <dbReference type="ARBA" id="ARBA00022529"/>
    </source>
</evidence>
<accession>R0IG43</accession>
<dbReference type="GO" id="GO:0031640">
    <property type="term" value="P:killing of cells of another organism"/>
    <property type="evidence" value="ECO:0007669"/>
    <property type="project" value="UniProtKB-KW"/>
</dbReference>
<keyword evidence="4" id="KW-0611">Plant defense</keyword>
<dbReference type="KEGG" id="crb:17897294"/>
<comment type="similarity">
    <text evidence="1">Belongs to the DEFL family.</text>
</comment>
<dbReference type="Pfam" id="PF25052">
    <property type="entry name" value="AtDEF-like"/>
    <property type="match status" value="1"/>
</dbReference>
<keyword evidence="6" id="KW-0732">Signal</keyword>
<reference evidence="8" key="1">
    <citation type="journal article" date="2013" name="Nat. Genet.">
        <title>The Capsella rubella genome and the genomic consequences of rapid mating system evolution.</title>
        <authorList>
            <person name="Slotte T."/>
            <person name="Hazzouri K.M."/>
            <person name="Agren J.A."/>
            <person name="Koenig D."/>
            <person name="Maumus F."/>
            <person name="Guo Y.L."/>
            <person name="Steige K."/>
            <person name="Platts A.E."/>
            <person name="Escobar J.S."/>
            <person name="Newman L.K."/>
            <person name="Wang W."/>
            <person name="Mandakova T."/>
            <person name="Vello E."/>
            <person name="Smith L.M."/>
            <person name="Henz S.R."/>
            <person name="Steffen J."/>
            <person name="Takuno S."/>
            <person name="Brandvain Y."/>
            <person name="Coop G."/>
            <person name="Andolfatto P."/>
            <person name="Hu T.T."/>
            <person name="Blanchette M."/>
            <person name="Clark R.M."/>
            <person name="Quesneville H."/>
            <person name="Nordborg M."/>
            <person name="Gaut B.S."/>
            <person name="Lysak M.A."/>
            <person name="Jenkins J."/>
            <person name="Grimwood J."/>
            <person name="Chapman J."/>
            <person name="Prochnik S."/>
            <person name="Shu S."/>
            <person name="Rokhsar D."/>
            <person name="Schmutz J."/>
            <person name="Weigel D."/>
            <person name="Wright S.I."/>
        </authorList>
    </citation>
    <scope>NUCLEOTIDE SEQUENCE [LARGE SCALE GENOMIC DNA]</scope>
    <source>
        <strain evidence="8">cv. Monte Gargano</strain>
    </source>
</reference>
<organism evidence="7 8">
    <name type="scientific">Capsella rubella</name>
    <dbReference type="NCBI Taxonomy" id="81985"/>
    <lineage>
        <taxon>Eukaryota</taxon>
        <taxon>Viridiplantae</taxon>
        <taxon>Streptophyta</taxon>
        <taxon>Embryophyta</taxon>
        <taxon>Tracheophyta</taxon>
        <taxon>Spermatophyta</taxon>
        <taxon>Magnoliopsida</taxon>
        <taxon>eudicotyledons</taxon>
        <taxon>Gunneridae</taxon>
        <taxon>Pentapetalae</taxon>
        <taxon>rosids</taxon>
        <taxon>malvids</taxon>
        <taxon>Brassicales</taxon>
        <taxon>Brassicaceae</taxon>
        <taxon>Camelineae</taxon>
        <taxon>Capsella</taxon>
    </lineage>
</organism>
<gene>
    <name evidence="7" type="ORF">CARUB_v10011001mg</name>
</gene>
<evidence type="ECO:0000313" key="7">
    <source>
        <dbReference type="EMBL" id="EOA37320.1"/>
    </source>
</evidence>
<keyword evidence="2" id="KW-0929">Antimicrobial</keyword>
<proteinExistence type="inferred from homology"/>
<dbReference type="GO" id="GO:0050832">
    <property type="term" value="P:defense response to fungus"/>
    <property type="evidence" value="ECO:0007669"/>
    <property type="project" value="UniProtKB-KW"/>
</dbReference>
<evidence type="ECO:0000313" key="8">
    <source>
        <dbReference type="Proteomes" id="UP000029121"/>
    </source>
</evidence>
<evidence type="ECO:0000256" key="6">
    <source>
        <dbReference type="SAM" id="SignalP"/>
    </source>
</evidence>
<evidence type="ECO:0000256" key="3">
    <source>
        <dbReference type="ARBA" id="ARBA00022577"/>
    </source>
</evidence>
<dbReference type="EMBL" id="KB870805">
    <property type="protein sequence ID" value="EOA37320.1"/>
    <property type="molecule type" value="Genomic_DNA"/>
</dbReference>
<keyword evidence="3" id="KW-0295">Fungicide</keyword>
<keyword evidence="8" id="KW-1185">Reference proteome</keyword>